<keyword evidence="1" id="KW-0472">Membrane</keyword>
<evidence type="ECO:0000313" key="3">
    <source>
        <dbReference type="EMBL" id="QHT31303.1"/>
    </source>
</evidence>
<dbReference type="EMBL" id="MN738917">
    <property type="protein sequence ID" value="QHT31303.1"/>
    <property type="molecule type" value="Genomic_DNA"/>
</dbReference>
<evidence type="ECO:0000256" key="1">
    <source>
        <dbReference type="SAM" id="Phobius"/>
    </source>
</evidence>
<organism evidence="3">
    <name type="scientific">viral metagenome</name>
    <dbReference type="NCBI Taxonomy" id="1070528"/>
    <lineage>
        <taxon>unclassified sequences</taxon>
        <taxon>metagenomes</taxon>
        <taxon>organismal metagenomes</taxon>
    </lineage>
</organism>
<dbReference type="InterPro" id="IPR043915">
    <property type="entry name" value="P9_TM"/>
</dbReference>
<keyword evidence="1" id="KW-1133">Transmembrane helix</keyword>
<protein>
    <recommendedName>
        <fullName evidence="2">Minor capsid protein P9 transmembrane helices domain-containing protein</fullName>
    </recommendedName>
</protein>
<accession>A0A6C0ES01</accession>
<evidence type="ECO:0000259" key="2">
    <source>
        <dbReference type="Pfam" id="PF19066"/>
    </source>
</evidence>
<proteinExistence type="predicted"/>
<feature type="domain" description="Minor capsid protein P9 transmembrane helices" evidence="2">
    <location>
        <begin position="5"/>
        <end position="73"/>
    </location>
</feature>
<name>A0A6C0ES01_9ZZZZ</name>
<keyword evidence="1" id="KW-0812">Transmembrane</keyword>
<feature type="transmembrane region" description="Helical" evidence="1">
    <location>
        <begin position="57"/>
        <end position="74"/>
    </location>
</feature>
<dbReference type="AlphaFoldDB" id="A0A6C0ES01"/>
<feature type="transmembrane region" description="Helical" evidence="1">
    <location>
        <begin position="34"/>
        <end position="51"/>
    </location>
</feature>
<reference evidence="3" key="1">
    <citation type="journal article" date="2020" name="Nature">
        <title>Giant virus diversity and host interactions through global metagenomics.</title>
        <authorList>
            <person name="Schulz F."/>
            <person name="Roux S."/>
            <person name="Paez-Espino D."/>
            <person name="Jungbluth S."/>
            <person name="Walsh D.A."/>
            <person name="Denef V.J."/>
            <person name="McMahon K.D."/>
            <person name="Konstantinidis K.T."/>
            <person name="Eloe-Fadrosh E.A."/>
            <person name="Kyrpides N.C."/>
            <person name="Woyke T."/>
        </authorList>
    </citation>
    <scope>NUCLEOTIDE SEQUENCE</scope>
    <source>
        <strain evidence="3">GVMAG-M-3300009155-2</strain>
    </source>
</reference>
<sequence>MTIQFWSSDPTVLFNKEYIFELWPTTNMSYEQKLNAISRLIILITILGYILTMSQRILIVGLLTLAVIFVLYKIRKQKLTKDIINEGFQVEGNQVTGLFDKSKTSNVITNPVTLESVLKTEFKEGNKKNPFSNVLLTEIMDNPERKSAPPSFNPDVELDITKNVKRAVQNINPGIHNTNKQLYGDLWEKFELDQSNRIFYSTANTRVANDQGAYSQFLYGNMPSSKESGPESAMQRVMDSYRYTLY</sequence>
<dbReference type="Pfam" id="PF19066">
    <property type="entry name" value="P9_TM"/>
    <property type="match status" value="1"/>
</dbReference>